<dbReference type="AlphaFoldDB" id="A0AAX2A5V0"/>
<gene>
    <name evidence="2" type="ORF">ABIV_2082</name>
    <name evidence="3" type="ORF">CRV05_11165</name>
</gene>
<dbReference type="RefSeq" id="WP_114839858.1">
    <property type="nucleotide sequence ID" value="NZ_CP031217.1"/>
</dbReference>
<keyword evidence="5" id="KW-1185">Reference proteome</keyword>
<feature type="transmembrane region" description="Helical" evidence="1">
    <location>
        <begin position="7"/>
        <end position="30"/>
    </location>
</feature>
<dbReference type="EMBL" id="PDKM01000007">
    <property type="protein sequence ID" value="RXK09140.1"/>
    <property type="molecule type" value="Genomic_DNA"/>
</dbReference>
<proteinExistence type="predicted"/>
<evidence type="ECO:0000313" key="4">
    <source>
        <dbReference type="Proteomes" id="UP000253850"/>
    </source>
</evidence>
<reference evidence="3 5" key="1">
    <citation type="submission" date="2017-10" db="EMBL/GenBank/DDBJ databases">
        <title>Genomics of the genus Arcobacter.</title>
        <authorList>
            <person name="Perez-Cataluna A."/>
            <person name="Figueras M.J."/>
        </authorList>
    </citation>
    <scope>NUCLEOTIDE SEQUENCE [LARGE SCALE GENOMIC DNA]</scope>
    <source>
        <strain evidence="3 5">CECT 7835</strain>
    </source>
</reference>
<sequence length="87" mass="9544">MEILRLIIAGAGGYLLASLVTVTLSLALPFSNKIEAISFSTMLSFLVWLSFILYSYSNIKLKSLLIQLSLLCANLYLINTCLIAIKA</sequence>
<dbReference type="KEGG" id="hbv:ABIV_2082"/>
<evidence type="ECO:0000313" key="2">
    <source>
        <dbReference type="EMBL" id="AXH13057.1"/>
    </source>
</evidence>
<keyword evidence="1" id="KW-0472">Membrane</keyword>
<feature type="transmembrane region" description="Helical" evidence="1">
    <location>
        <begin position="64"/>
        <end position="85"/>
    </location>
</feature>
<dbReference type="Proteomes" id="UP000253850">
    <property type="component" value="Chromosome"/>
</dbReference>
<evidence type="ECO:0000313" key="5">
    <source>
        <dbReference type="Proteomes" id="UP000289193"/>
    </source>
</evidence>
<protein>
    <submittedName>
        <fullName evidence="2">Membrane protein</fullName>
    </submittedName>
</protein>
<dbReference type="EMBL" id="CP031217">
    <property type="protein sequence ID" value="AXH13057.1"/>
    <property type="molecule type" value="Genomic_DNA"/>
</dbReference>
<accession>A0AAX2A5V0</accession>
<name>A0AAX2A5V0_9BACT</name>
<reference evidence="2 4" key="2">
    <citation type="submission" date="2018-07" db="EMBL/GenBank/DDBJ databases">
        <title>Complete genome of the Arcobacter bivalviorum type strain LMG 26154.</title>
        <authorList>
            <person name="Miller W.G."/>
            <person name="Yee E."/>
            <person name="Bono J.L."/>
        </authorList>
    </citation>
    <scope>NUCLEOTIDE SEQUENCE [LARGE SCALE GENOMIC DNA]</scope>
    <source>
        <strain evidence="2 4">LMG 26154</strain>
    </source>
</reference>
<evidence type="ECO:0000313" key="3">
    <source>
        <dbReference type="EMBL" id="RXK09140.1"/>
    </source>
</evidence>
<dbReference type="Proteomes" id="UP000289193">
    <property type="component" value="Unassembled WGS sequence"/>
</dbReference>
<keyword evidence="1" id="KW-1133">Transmembrane helix</keyword>
<evidence type="ECO:0000256" key="1">
    <source>
        <dbReference type="SAM" id="Phobius"/>
    </source>
</evidence>
<feature type="transmembrane region" description="Helical" evidence="1">
    <location>
        <begin position="36"/>
        <end position="57"/>
    </location>
</feature>
<keyword evidence="1" id="KW-0812">Transmembrane</keyword>
<organism evidence="3 5">
    <name type="scientific">Halarcobacter bivalviorum</name>
    <dbReference type="NCBI Taxonomy" id="663364"/>
    <lineage>
        <taxon>Bacteria</taxon>
        <taxon>Pseudomonadati</taxon>
        <taxon>Campylobacterota</taxon>
        <taxon>Epsilonproteobacteria</taxon>
        <taxon>Campylobacterales</taxon>
        <taxon>Arcobacteraceae</taxon>
        <taxon>Halarcobacter</taxon>
    </lineage>
</organism>